<name>A0A3B0C8K2_9FLAO</name>
<comment type="caution">
    <text evidence="2">The sequence shown here is derived from an EMBL/GenBank/DDBJ whole genome shotgun (WGS) entry which is preliminary data.</text>
</comment>
<proteinExistence type="predicted"/>
<evidence type="ECO:0000313" key="2">
    <source>
        <dbReference type="EMBL" id="RKN80327.1"/>
    </source>
</evidence>
<sequence>MMWKYFIAWAPMIFIAIANGIFREKFLAGRLRELAAHQVSTVTLVILFGIYIWIVIRNWKPESTEQAITIGLLWLGLTVLFEFLFGHYVAGHSWSKLFQDYNILKGRVWIIVLVWVTIAPYIFYRLQK</sequence>
<dbReference type="OrthoDB" id="5194395at2"/>
<reference evidence="2 3" key="1">
    <citation type="submission" date="2018-10" db="EMBL/GenBank/DDBJ databases">
        <title>Ulvibacterium marinum gen. nov., sp. nov., a novel marine bacterium of the family Flavobacteriaceae, isolated from a culture of the green alga Ulva prolifera.</title>
        <authorList>
            <person name="Zhang Z."/>
        </authorList>
    </citation>
    <scope>NUCLEOTIDE SEQUENCE [LARGE SCALE GENOMIC DNA]</scope>
    <source>
        <strain evidence="2 3">CCMM003</strain>
    </source>
</reference>
<feature type="transmembrane region" description="Helical" evidence="1">
    <location>
        <begin position="6"/>
        <end position="22"/>
    </location>
</feature>
<evidence type="ECO:0000313" key="3">
    <source>
        <dbReference type="Proteomes" id="UP000276603"/>
    </source>
</evidence>
<gene>
    <name evidence="2" type="ORF">D7Z94_14115</name>
</gene>
<organism evidence="2 3">
    <name type="scientific">Ulvibacterium marinum</name>
    <dbReference type="NCBI Taxonomy" id="2419782"/>
    <lineage>
        <taxon>Bacteria</taxon>
        <taxon>Pseudomonadati</taxon>
        <taxon>Bacteroidota</taxon>
        <taxon>Flavobacteriia</taxon>
        <taxon>Flavobacteriales</taxon>
        <taxon>Flavobacteriaceae</taxon>
        <taxon>Ulvibacterium</taxon>
    </lineage>
</organism>
<dbReference type="Proteomes" id="UP000276603">
    <property type="component" value="Unassembled WGS sequence"/>
</dbReference>
<feature type="transmembrane region" description="Helical" evidence="1">
    <location>
        <begin position="66"/>
        <end position="85"/>
    </location>
</feature>
<dbReference type="AlphaFoldDB" id="A0A3B0C8K2"/>
<keyword evidence="1" id="KW-1133">Transmembrane helix</keyword>
<feature type="transmembrane region" description="Helical" evidence="1">
    <location>
        <begin position="106"/>
        <end position="124"/>
    </location>
</feature>
<keyword evidence="1" id="KW-0472">Membrane</keyword>
<dbReference type="EMBL" id="RBCJ01000003">
    <property type="protein sequence ID" value="RKN80327.1"/>
    <property type="molecule type" value="Genomic_DNA"/>
</dbReference>
<feature type="transmembrane region" description="Helical" evidence="1">
    <location>
        <begin position="34"/>
        <end position="54"/>
    </location>
</feature>
<keyword evidence="1" id="KW-0812">Transmembrane</keyword>
<protein>
    <submittedName>
        <fullName evidence="2">Uncharacterized protein</fullName>
    </submittedName>
</protein>
<evidence type="ECO:0000256" key="1">
    <source>
        <dbReference type="SAM" id="Phobius"/>
    </source>
</evidence>
<keyword evidence="3" id="KW-1185">Reference proteome</keyword>
<accession>A0A3B0C8K2</accession>